<dbReference type="EMBL" id="NMVJ01000011">
    <property type="protein sequence ID" value="OYN88534.1"/>
    <property type="molecule type" value="Genomic_DNA"/>
</dbReference>
<dbReference type="Gene3D" id="1.10.287.1060">
    <property type="entry name" value="ESAT-6-like"/>
    <property type="match status" value="1"/>
</dbReference>
<dbReference type="RefSeq" id="WP_094455820.1">
    <property type="nucleotide sequence ID" value="NZ_NMVJ01000011.1"/>
</dbReference>
<proteinExistence type="predicted"/>
<dbReference type="SUPFAM" id="SSF53474">
    <property type="entry name" value="alpha/beta-Hydrolases"/>
    <property type="match status" value="1"/>
</dbReference>
<dbReference type="SUPFAM" id="SSF140453">
    <property type="entry name" value="EsxAB dimer-like"/>
    <property type="match status" value="1"/>
</dbReference>
<accession>A0A255EAD1</accession>
<protein>
    <recommendedName>
        <fullName evidence="4">DUF2974 domain-containing protein</fullName>
    </recommendedName>
</protein>
<organism evidence="2 3">
    <name type="scientific">Parenemella sanctibonifatiensis</name>
    <dbReference type="NCBI Taxonomy" id="2016505"/>
    <lineage>
        <taxon>Bacteria</taxon>
        <taxon>Bacillati</taxon>
        <taxon>Actinomycetota</taxon>
        <taxon>Actinomycetes</taxon>
        <taxon>Propionibacteriales</taxon>
        <taxon>Propionibacteriaceae</taxon>
        <taxon>Parenemella</taxon>
    </lineage>
</organism>
<dbReference type="InterPro" id="IPR036689">
    <property type="entry name" value="ESAT-6-like_sf"/>
</dbReference>
<feature type="region of interest" description="Disordered" evidence="1">
    <location>
        <begin position="290"/>
        <end position="323"/>
    </location>
</feature>
<dbReference type="AlphaFoldDB" id="A0A255EAD1"/>
<comment type="caution">
    <text evidence="2">The sequence shown here is derived from an EMBL/GenBank/DDBJ whole genome shotgun (WGS) entry which is preliminary data.</text>
</comment>
<evidence type="ECO:0008006" key="4">
    <source>
        <dbReference type="Google" id="ProtNLM"/>
    </source>
</evidence>
<dbReference type="Proteomes" id="UP000216300">
    <property type="component" value="Unassembled WGS sequence"/>
</dbReference>
<dbReference type="InterPro" id="IPR029058">
    <property type="entry name" value="AB_hydrolase_fold"/>
</dbReference>
<dbReference type="Pfam" id="PF26363">
    <property type="entry name" value="Phospholipase-like"/>
    <property type="match status" value="1"/>
</dbReference>
<keyword evidence="3" id="KW-1185">Reference proteome</keyword>
<name>A0A255EAD1_9ACTN</name>
<evidence type="ECO:0000313" key="2">
    <source>
        <dbReference type="EMBL" id="OYN88534.1"/>
    </source>
</evidence>
<evidence type="ECO:0000313" key="3">
    <source>
        <dbReference type="Proteomes" id="UP000216300"/>
    </source>
</evidence>
<gene>
    <name evidence="2" type="ORF">CGZ91_13040</name>
</gene>
<reference evidence="2 3" key="1">
    <citation type="submission" date="2017-07" db="EMBL/GenBank/DDBJ databases">
        <title>Draft whole genome sequences of clinical Proprionibacteriaceae strains.</title>
        <authorList>
            <person name="Bernier A.-M."/>
            <person name="Bernard K."/>
            <person name="Domingo M.-C."/>
        </authorList>
    </citation>
    <scope>NUCLEOTIDE SEQUENCE [LARGE SCALE GENOMIC DNA]</scope>
    <source>
        <strain evidence="2 3">NML 150081</strain>
    </source>
</reference>
<dbReference type="OrthoDB" id="3731293at2"/>
<sequence length="551" mass="56726">MTGPKVDWVVQAAAVLDEGPTAGPVESLALEAIDKVLDFGSMVAGGLLPAIFTDWIVDGLMDFKEMLDSLTGDSGQIRDHVDQLRTASDTIGDQIPTITGAGSQAAGCWEGQAATRFQAMITATEDCTGGFQNATLSLANDHSRLGVMVDVAKANVIQKVLQLAEQLPRIALQCIANAGIAFVGGAIQIVSETVVGAISGATEGMIDGWRDGGVWGAVKGAVSGGKEGAAEAAQAALDKAFLDFVSLATAPLSQALRTVHQFVQQSIEPMTSLIGQMAGTGVRMERATSLLTNGSDPGHNADAPAAGSAGDTAQGTDRQDRDRDIVDVNQAIGDPDAELPPGYDRLSQQELDELGITPDMLRDDDTGYEAEIFRGPDGELIVAFAGTSAGAGAQEPDIPEDAIGGATASPQTGNVLALTEQLQKSGQGDNVIYSGHSLGGRLATIAAMDTGNAAITYNAAGVSDATIDYIANKNGTTPEALMNGADGGQMRNYYTGDDPLTGAQERLPASADALPDVPGHQIQLTPDSDRGSEYGGGHFLDRVGEAMDGKG</sequence>
<evidence type="ECO:0000256" key="1">
    <source>
        <dbReference type="SAM" id="MobiDB-lite"/>
    </source>
</evidence>